<protein>
    <submittedName>
        <fullName evidence="3">Uncharacterized protein</fullName>
    </submittedName>
</protein>
<accession>A0A7S2WAY5</accession>
<feature type="transmembrane region" description="Helical" evidence="1">
    <location>
        <begin position="192"/>
        <end position="213"/>
    </location>
</feature>
<evidence type="ECO:0000256" key="1">
    <source>
        <dbReference type="SAM" id="Phobius"/>
    </source>
</evidence>
<keyword evidence="1" id="KW-0472">Membrane</keyword>
<keyword evidence="2" id="KW-0732">Signal</keyword>
<dbReference type="AlphaFoldDB" id="A0A7S2WAY5"/>
<feature type="signal peptide" evidence="2">
    <location>
        <begin position="1"/>
        <end position="19"/>
    </location>
</feature>
<proteinExistence type="predicted"/>
<feature type="chain" id="PRO_5031443254" evidence="2">
    <location>
        <begin position="20"/>
        <end position="257"/>
    </location>
</feature>
<reference evidence="3" key="1">
    <citation type="submission" date="2021-01" db="EMBL/GenBank/DDBJ databases">
        <authorList>
            <person name="Corre E."/>
            <person name="Pelletier E."/>
            <person name="Niang G."/>
            <person name="Scheremetjew M."/>
            <person name="Finn R."/>
            <person name="Kale V."/>
            <person name="Holt S."/>
            <person name="Cochrane G."/>
            <person name="Meng A."/>
            <person name="Brown T."/>
            <person name="Cohen L."/>
        </authorList>
    </citation>
    <scope>NUCLEOTIDE SEQUENCE</scope>
    <source>
        <strain evidence="3">NY070348D</strain>
    </source>
</reference>
<sequence length="257" mass="29139">MRLSVLTCVAFACLCNVQAFKLPKSVKKLSVWAADTADKVKGTIHQKKDWTSAEKKQLNELSVELAKKGTTLVKDEKALEKLSHEKSKFEMEHLTWFLNKGLYAKHETMVQKINAIHRKLDADQEEMDAVFRKVKGLNGVVSMLFAEEMAFLFLSPFLGVIDFVMTTFITSLFLSLFFFVPTAAMFTFGYSQLSMIVIPFLGIAYTASIAMKLPGRVLEYHPEPPIFAGILVVSYFILYQVGLSFVPRMRVERLKTD</sequence>
<dbReference type="EMBL" id="HBHK01009088">
    <property type="protein sequence ID" value="CAD9676991.1"/>
    <property type="molecule type" value="Transcribed_RNA"/>
</dbReference>
<evidence type="ECO:0000256" key="2">
    <source>
        <dbReference type="SAM" id="SignalP"/>
    </source>
</evidence>
<feature type="transmembrane region" description="Helical" evidence="1">
    <location>
        <begin position="225"/>
        <end position="246"/>
    </location>
</feature>
<evidence type="ECO:0000313" key="3">
    <source>
        <dbReference type="EMBL" id="CAD9676991.1"/>
    </source>
</evidence>
<name>A0A7S2WAY5_9STRA</name>
<keyword evidence="1" id="KW-1133">Transmembrane helix</keyword>
<gene>
    <name evidence="3" type="ORF">QSP1433_LOCUS5622</name>
</gene>
<keyword evidence="1" id="KW-0812">Transmembrane</keyword>
<feature type="transmembrane region" description="Helical" evidence="1">
    <location>
        <begin position="150"/>
        <end position="180"/>
    </location>
</feature>
<organism evidence="3">
    <name type="scientific">Mucochytrium quahogii</name>
    <dbReference type="NCBI Taxonomy" id="96639"/>
    <lineage>
        <taxon>Eukaryota</taxon>
        <taxon>Sar</taxon>
        <taxon>Stramenopiles</taxon>
        <taxon>Bigyra</taxon>
        <taxon>Labyrinthulomycetes</taxon>
        <taxon>Thraustochytrida</taxon>
        <taxon>Thraustochytriidae</taxon>
        <taxon>Mucochytrium</taxon>
    </lineage>
</organism>